<proteinExistence type="predicted"/>
<dbReference type="AlphaFoldDB" id="A0A9D9E3J1"/>
<dbReference type="GO" id="GO:0005886">
    <property type="term" value="C:plasma membrane"/>
    <property type="evidence" value="ECO:0007669"/>
    <property type="project" value="InterPro"/>
</dbReference>
<reference evidence="2" key="2">
    <citation type="journal article" date="2021" name="PeerJ">
        <title>Extensive microbial diversity within the chicken gut microbiome revealed by metagenomics and culture.</title>
        <authorList>
            <person name="Gilroy R."/>
            <person name="Ravi A."/>
            <person name="Getino M."/>
            <person name="Pursley I."/>
            <person name="Horton D.L."/>
            <person name="Alikhan N.F."/>
            <person name="Baker D."/>
            <person name="Gharbi K."/>
            <person name="Hall N."/>
            <person name="Watson M."/>
            <person name="Adriaenssens E.M."/>
            <person name="Foster-Nyarko E."/>
            <person name="Jarju S."/>
            <person name="Secka A."/>
            <person name="Antonio M."/>
            <person name="Oren A."/>
            <person name="Chaudhuri R.R."/>
            <person name="La Ragione R."/>
            <person name="Hildebrand F."/>
            <person name="Pallen M.J."/>
        </authorList>
    </citation>
    <scope>NUCLEOTIDE SEQUENCE</scope>
    <source>
        <strain evidence="2">G3-4614</strain>
    </source>
</reference>
<evidence type="ECO:0000313" key="2">
    <source>
        <dbReference type="EMBL" id="MBO8437850.1"/>
    </source>
</evidence>
<dbReference type="EMBL" id="JADIMW010000028">
    <property type="protein sequence ID" value="MBO8437850.1"/>
    <property type="molecule type" value="Genomic_DNA"/>
</dbReference>
<dbReference type="Proteomes" id="UP000823636">
    <property type="component" value="Unassembled WGS sequence"/>
</dbReference>
<evidence type="ECO:0000313" key="3">
    <source>
        <dbReference type="Proteomes" id="UP000823636"/>
    </source>
</evidence>
<dbReference type="PROSITE" id="PS51257">
    <property type="entry name" value="PROKAR_LIPOPROTEIN"/>
    <property type="match status" value="1"/>
</dbReference>
<comment type="caution">
    <text evidence="2">The sequence shown here is derived from an EMBL/GenBank/DDBJ whole genome shotgun (WGS) entry which is preliminary data.</text>
</comment>
<protein>
    <submittedName>
        <fullName evidence="2">LPS export ABC transporter periplasmic protein LptC</fullName>
    </submittedName>
</protein>
<dbReference type="GO" id="GO:0015221">
    <property type="term" value="F:lipopolysaccharide transmembrane transporter activity"/>
    <property type="evidence" value="ECO:0007669"/>
    <property type="project" value="InterPro"/>
</dbReference>
<evidence type="ECO:0000256" key="1">
    <source>
        <dbReference type="SAM" id="MobiDB-lite"/>
    </source>
</evidence>
<dbReference type="Gene3D" id="2.60.450.10">
    <property type="entry name" value="Lipopolysaccharide (LPS) transport protein A like domain"/>
    <property type="match status" value="1"/>
</dbReference>
<dbReference type="NCBIfam" id="TIGR04409">
    <property type="entry name" value="LptC_YrbK"/>
    <property type="match status" value="1"/>
</dbReference>
<dbReference type="Pfam" id="PF06835">
    <property type="entry name" value="LptC"/>
    <property type="match status" value="1"/>
</dbReference>
<sequence>MRYSRKNNIHTSYIAAAAAMLFLLLSGCRGDKKEVVGALSNPKEVSTIFSRDVTTLISDSGITRYRVVTKEWYMYEQSDSPRWYFPKGLYIETFDENFDVEAFIEGDTAIYYKYKRLWELKGDVRMANIQDERFFTEQLFWNQDKQQIYSDSTIHIERGDRIIEGQGFLSNESMTKYKILKTTGIFPVEKRETNDSVRKDASAMRQNNALKYAPQDRQ</sequence>
<accession>A0A9D9E3J1</accession>
<dbReference type="InterPro" id="IPR010664">
    <property type="entry name" value="LipoPS_assembly_LptC-rel"/>
</dbReference>
<name>A0A9D9E3J1_9BACT</name>
<feature type="region of interest" description="Disordered" evidence="1">
    <location>
        <begin position="191"/>
        <end position="218"/>
    </location>
</feature>
<feature type="compositionally biased region" description="Basic and acidic residues" evidence="1">
    <location>
        <begin position="191"/>
        <end position="202"/>
    </location>
</feature>
<gene>
    <name evidence="2" type="primary">lptC</name>
    <name evidence="2" type="ORF">IAC54_02985</name>
</gene>
<organism evidence="2 3">
    <name type="scientific">Candidatus Caccoplasma merdipullorum</name>
    <dbReference type="NCBI Taxonomy" id="2840718"/>
    <lineage>
        <taxon>Bacteria</taxon>
        <taxon>Pseudomonadati</taxon>
        <taxon>Bacteroidota</taxon>
        <taxon>Bacteroidia</taxon>
        <taxon>Bacteroidales</taxon>
        <taxon>Bacteroidaceae</taxon>
        <taxon>Bacteroidaceae incertae sedis</taxon>
        <taxon>Candidatus Caccoplasma</taxon>
    </lineage>
</organism>
<dbReference type="InterPro" id="IPR026265">
    <property type="entry name" value="LptC"/>
</dbReference>
<reference evidence="2" key="1">
    <citation type="submission" date="2020-10" db="EMBL/GenBank/DDBJ databases">
        <authorList>
            <person name="Gilroy R."/>
        </authorList>
    </citation>
    <scope>NUCLEOTIDE SEQUENCE</scope>
    <source>
        <strain evidence="2">G3-4614</strain>
    </source>
</reference>